<dbReference type="PANTHER" id="PTHR46481:SF10">
    <property type="entry name" value="ZINC FINGER BED DOMAIN-CONTAINING PROTEIN 39"/>
    <property type="match status" value="1"/>
</dbReference>
<dbReference type="InterPro" id="IPR008906">
    <property type="entry name" value="HATC_C_dom"/>
</dbReference>
<evidence type="ECO:0000256" key="1">
    <source>
        <dbReference type="ARBA" id="ARBA00004123"/>
    </source>
</evidence>
<dbReference type="Proteomes" id="UP000789759">
    <property type="component" value="Unassembled WGS sequence"/>
</dbReference>
<dbReference type="GO" id="GO:0005634">
    <property type="term" value="C:nucleus"/>
    <property type="evidence" value="ECO:0007669"/>
    <property type="project" value="UniProtKB-SubCell"/>
</dbReference>
<protein>
    <submittedName>
        <fullName evidence="8">6809_t:CDS:1</fullName>
    </submittedName>
</protein>
<keyword evidence="2" id="KW-0479">Metal-binding</keyword>
<dbReference type="PANTHER" id="PTHR46481">
    <property type="entry name" value="ZINC FINGER BED DOMAIN-CONTAINING PROTEIN 4"/>
    <property type="match status" value="1"/>
</dbReference>
<evidence type="ECO:0000259" key="6">
    <source>
        <dbReference type="Pfam" id="PF04937"/>
    </source>
</evidence>
<evidence type="ECO:0000256" key="5">
    <source>
        <dbReference type="ARBA" id="ARBA00023242"/>
    </source>
</evidence>
<dbReference type="InterPro" id="IPR012337">
    <property type="entry name" value="RNaseH-like_sf"/>
</dbReference>
<evidence type="ECO:0000313" key="8">
    <source>
        <dbReference type="EMBL" id="CAG8792024.1"/>
    </source>
</evidence>
<dbReference type="OrthoDB" id="2330298at2759"/>
<dbReference type="EMBL" id="CAJVQA010027506">
    <property type="protein sequence ID" value="CAG8792024.1"/>
    <property type="molecule type" value="Genomic_DNA"/>
</dbReference>
<keyword evidence="5" id="KW-0539">Nucleus</keyword>
<keyword evidence="3" id="KW-0863">Zinc-finger</keyword>
<dbReference type="Pfam" id="PF05699">
    <property type="entry name" value="Dimer_Tnp_hAT"/>
    <property type="match status" value="1"/>
</dbReference>
<organism evidence="8 9">
    <name type="scientific">Cetraspora pellucida</name>
    <dbReference type="NCBI Taxonomy" id="1433469"/>
    <lineage>
        <taxon>Eukaryota</taxon>
        <taxon>Fungi</taxon>
        <taxon>Fungi incertae sedis</taxon>
        <taxon>Mucoromycota</taxon>
        <taxon>Glomeromycotina</taxon>
        <taxon>Glomeromycetes</taxon>
        <taxon>Diversisporales</taxon>
        <taxon>Gigasporaceae</taxon>
        <taxon>Cetraspora</taxon>
    </lineage>
</organism>
<keyword evidence="9" id="KW-1185">Reference proteome</keyword>
<dbReference type="InterPro" id="IPR052035">
    <property type="entry name" value="ZnF_BED_domain_contain"/>
</dbReference>
<sequence>MSRRHRLTSYIEVLDLKANDFNKYAICLACLEIKGRPYALEKQFTNTKKCCKDHFKKCEFFQQKYGVNEAQAIIYDTDSEATMQKRQGKRFRIQKDDNNRSSNYTSSSVSVNTQGPLDNFAHRQFTGCNLDKFNYLLLKATISNGWSFRWVQNPDTIALFEFINPSCKLPGRRKLGGKILTYVSNQMVANINEKAQKDFYGVTLTMDGWTNIINQSIIGSVLLTSSGEVLVWQAIDISGERARIEEVKNKINEITKSVTNEGIKVAAIVTDSHSSYAAARKQLQVENPQITYLPCFAHQTNLCIGEIFKESNIFKITALEATRIAVYFKNKQHAYFAGKLRDIQMQTYNKLQALIVPGDTRWNSYYYCFGSFLRTKEALKTLIARYEPQTNEEIEIENNLVLPDYICDPINNFEFWRNIVAIKRLLLPYCGCLNILQRDKARLYDVLHSFGYFYQFLSEHSDLQFSTRLCNRLEKRWQQWEQPIIILSWVLHPKYRFDKFNDHLPYLNWVDLSEYLQYYYITWTGVAPKNILREFDNYRTKKFPFNDESFEQFEQDVFGYWNWCSESIKELGFVASRIMSICINAASVERLWSSMGYLHSASRNRLKSNLLLAYEDFADPTKNNLEKVLSLWESMLEDEKLYDWNEEITDSLLNAKLSSDILLDREHPQRDKRAKWIL</sequence>
<name>A0A9N9P5K5_9GLOM</name>
<feature type="domain" description="HAT C-terminal dimerisation" evidence="7">
    <location>
        <begin position="545"/>
        <end position="613"/>
    </location>
</feature>
<feature type="non-terminal residue" evidence="8">
    <location>
        <position position="678"/>
    </location>
</feature>
<gene>
    <name evidence="8" type="ORF">CPELLU_LOCUS17073</name>
</gene>
<comment type="subcellular location">
    <subcellularLocation>
        <location evidence="1">Nucleus</location>
    </subcellularLocation>
</comment>
<comment type="caution">
    <text evidence="8">The sequence shown here is derived from an EMBL/GenBank/DDBJ whole genome shotgun (WGS) entry which is preliminary data.</text>
</comment>
<dbReference type="SUPFAM" id="SSF53098">
    <property type="entry name" value="Ribonuclease H-like"/>
    <property type="match status" value="1"/>
</dbReference>
<evidence type="ECO:0000259" key="7">
    <source>
        <dbReference type="Pfam" id="PF05699"/>
    </source>
</evidence>
<dbReference type="AlphaFoldDB" id="A0A9N9P5K5"/>
<reference evidence="8" key="1">
    <citation type="submission" date="2021-06" db="EMBL/GenBank/DDBJ databases">
        <authorList>
            <person name="Kallberg Y."/>
            <person name="Tangrot J."/>
            <person name="Rosling A."/>
        </authorList>
    </citation>
    <scope>NUCLEOTIDE SEQUENCE</scope>
    <source>
        <strain evidence="8">FL966</strain>
    </source>
</reference>
<evidence type="ECO:0000313" key="9">
    <source>
        <dbReference type="Proteomes" id="UP000789759"/>
    </source>
</evidence>
<dbReference type="GO" id="GO:0046983">
    <property type="term" value="F:protein dimerization activity"/>
    <property type="evidence" value="ECO:0007669"/>
    <property type="project" value="InterPro"/>
</dbReference>
<evidence type="ECO:0000256" key="2">
    <source>
        <dbReference type="ARBA" id="ARBA00022723"/>
    </source>
</evidence>
<accession>A0A9N9P5K5</accession>
<dbReference type="Pfam" id="PF04937">
    <property type="entry name" value="DUF659"/>
    <property type="match status" value="1"/>
</dbReference>
<proteinExistence type="predicted"/>
<evidence type="ECO:0000256" key="4">
    <source>
        <dbReference type="ARBA" id="ARBA00022833"/>
    </source>
</evidence>
<evidence type="ECO:0000256" key="3">
    <source>
        <dbReference type="ARBA" id="ARBA00022771"/>
    </source>
</evidence>
<keyword evidence="4" id="KW-0862">Zinc</keyword>
<feature type="domain" description="DUF659" evidence="6">
    <location>
        <begin position="172"/>
        <end position="316"/>
    </location>
</feature>
<dbReference type="GO" id="GO:0008270">
    <property type="term" value="F:zinc ion binding"/>
    <property type="evidence" value="ECO:0007669"/>
    <property type="project" value="UniProtKB-KW"/>
</dbReference>
<dbReference type="InterPro" id="IPR007021">
    <property type="entry name" value="DUF659"/>
</dbReference>